<organism evidence="2 3">
    <name type="scientific">Penicillium decumbens</name>
    <dbReference type="NCBI Taxonomy" id="69771"/>
    <lineage>
        <taxon>Eukaryota</taxon>
        <taxon>Fungi</taxon>
        <taxon>Dikarya</taxon>
        <taxon>Ascomycota</taxon>
        <taxon>Pezizomycotina</taxon>
        <taxon>Eurotiomycetes</taxon>
        <taxon>Eurotiomycetidae</taxon>
        <taxon>Eurotiales</taxon>
        <taxon>Aspergillaceae</taxon>
        <taxon>Penicillium</taxon>
    </lineage>
</organism>
<feature type="signal peptide" evidence="1">
    <location>
        <begin position="1"/>
        <end position="17"/>
    </location>
</feature>
<evidence type="ECO:0000313" key="3">
    <source>
        <dbReference type="Proteomes" id="UP000191522"/>
    </source>
</evidence>
<sequence>MHLAVVSILAMTTLVVADYWYFDAWDGLSCGDAPQNGKVFLSTEGSGEHVCISFEDGQRAYSYAAGYNSENTEAWGFLHEHCEGPSKVLQNNTCTNPDVEIPYILPDTSQWLSKPAEVEAEPVQIEDSQSEDIIIHKIPLAALAGNHPTEGEKETDEADIGISELGTDTTPLDQANPLDQISQTPSNELFPQHKSAEDVTIVAARQGADSTDWIEEFCSDYPCNAYIYSLDEDPDPQFFTPYSRKGHEASAYLSYIIDYYDELAPYTIFLHGRSEQWHNDVAGPHTKNVLANLRYEAGEDSGKAEE</sequence>
<dbReference type="EMBL" id="MDYL01000003">
    <property type="protein sequence ID" value="OQD76891.1"/>
    <property type="molecule type" value="Genomic_DNA"/>
</dbReference>
<comment type="caution">
    <text evidence="2">The sequence shown here is derived from an EMBL/GenBank/DDBJ whole genome shotgun (WGS) entry which is preliminary data.</text>
</comment>
<accession>A0A1V6PIU2</accession>
<dbReference type="STRING" id="69771.A0A1V6PIU2"/>
<dbReference type="AlphaFoldDB" id="A0A1V6PIU2"/>
<dbReference type="InterPro" id="IPR021838">
    <property type="entry name" value="DUF3431"/>
</dbReference>
<reference evidence="3" key="1">
    <citation type="journal article" date="2017" name="Nat. Microbiol.">
        <title>Global analysis of biosynthetic gene clusters reveals vast potential of secondary metabolite production in Penicillium species.</title>
        <authorList>
            <person name="Nielsen J.C."/>
            <person name="Grijseels S."/>
            <person name="Prigent S."/>
            <person name="Ji B."/>
            <person name="Dainat J."/>
            <person name="Nielsen K.F."/>
            <person name="Frisvad J.C."/>
            <person name="Workman M."/>
            <person name="Nielsen J."/>
        </authorList>
    </citation>
    <scope>NUCLEOTIDE SEQUENCE [LARGE SCALE GENOMIC DNA]</scope>
    <source>
        <strain evidence="3">IBT 11843</strain>
    </source>
</reference>
<feature type="chain" id="PRO_5012461072" evidence="1">
    <location>
        <begin position="18"/>
        <end position="306"/>
    </location>
</feature>
<dbReference type="PANTHER" id="PTHR37490:SF2">
    <property type="match status" value="1"/>
</dbReference>
<gene>
    <name evidence="2" type="ORF">PENDEC_c003G06036</name>
</gene>
<protein>
    <submittedName>
        <fullName evidence="2">Uncharacterized protein</fullName>
    </submittedName>
</protein>
<evidence type="ECO:0000256" key="1">
    <source>
        <dbReference type="SAM" id="SignalP"/>
    </source>
</evidence>
<name>A0A1V6PIU2_PENDC</name>
<dbReference type="OrthoDB" id="426718at2759"/>
<proteinExistence type="predicted"/>
<dbReference type="Pfam" id="PF11913">
    <property type="entry name" value="DUF3431"/>
    <property type="match status" value="1"/>
</dbReference>
<keyword evidence="3" id="KW-1185">Reference proteome</keyword>
<evidence type="ECO:0000313" key="2">
    <source>
        <dbReference type="EMBL" id="OQD76891.1"/>
    </source>
</evidence>
<dbReference type="PANTHER" id="PTHR37490">
    <property type="entry name" value="EXPRESSED PROTEIN"/>
    <property type="match status" value="1"/>
</dbReference>
<dbReference type="Proteomes" id="UP000191522">
    <property type="component" value="Unassembled WGS sequence"/>
</dbReference>
<keyword evidence="1" id="KW-0732">Signal</keyword>